<organism evidence="1 2">
    <name type="scientific">Flavivirga amylovorans</name>
    <dbReference type="NCBI Taxonomy" id="870486"/>
    <lineage>
        <taxon>Bacteria</taxon>
        <taxon>Pseudomonadati</taxon>
        <taxon>Bacteroidota</taxon>
        <taxon>Flavobacteriia</taxon>
        <taxon>Flavobacteriales</taxon>
        <taxon>Flavobacteriaceae</taxon>
        <taxon>Flavivirga</taxon>
    </lineage>
</organism>
<gene>
    <name evidence="1" type="ORF">Q4Q39_05695</name>
</gene>
<dbReference type="RefSeq" id="WP_303281432.1">
    <property type="nucleotide sequence ID" value="NZ_BAABCZ010000005.1"/>
</dbReference>
<keyword evidence="2" id="KW-1185">Reference proteome</keyword>
<evidence type="ECO:0008006" key="3">
    <source>
        <dbReference type="Google" id="ProtNLM"/>
    </source>
</evidence>
<dbReference type="Proteomes" id="UP001176891">
    <property type="component" value="Unassembled WGS sequence"/>
</dbReference>
<dbReference type="EMBL" id="JAUOEM010000002">
    <property type="protein sequence ID" value="MDO5986896.1"/>
    <property type="molecule type" value="Genomic_DNA"/>
</dbReference>
<accession>A0ABT8WYX9</accession>
<evidence type="ECO:0000313" key="1">
    <source>
        <dbReference type="EMBL" id="MDO5986896.1"/>
    </source>
</evidence>
<name>A0ABT8WYX9_9FLAO</name>
<reference evidence="1" key="1">
    <citation type="submission" date="2023-07" db="EMBL/GenBank/DDBJ databases">
        <title>Two novel species in the genus Flavivirga.</title>
        <authorList>
            <person name="Kwon K."/>
        </authorList>
    </citation>
    <scope>NUCLEOTIDE SEQUENCE</scope>
    <source>
        <strain evidence="1">KACC 14157</strain>
    </source>
</reference>
<sequence length="97" mass="11637">MMKRISVEHFGRMNMMTRTFESNSKSNKLYLPEYEVSNEINKMIKLIEKPSQSDFKKIERLIKEIDKTEHHNGSQWYDYKIHLNAVLRENGFNSNII</sequence>
<comment type="caution">
    <text evidence="1">The sequence shown here is derived from an EMBL/GenBank/DDBJ whole genome shotgun (WGS) entry which is preliminary data.</text>
</comment>
<evidence type="ECO:0000313" key="2">
    <source>
        <dbReference type="Proteomes" id="UP001176891"/>
    </source>
</evidence>
<protein>
    <recommendedName>
        <fullName evidence="3">DUF507 family protein</fullName>
    </recommendedName>
</protein>
<proteinExistence type="predicted"/>